<evidence type="ECO:0000256" key="3">
    <source>
        <dbReference type="ARBA" id="ARBA00022989"/>
    </source>
</evidence>
<dbReference type="PROSITE" id="PS50244">
    <property type="entry name" value="S5A_REDUCTASE"/>
    <property type="match status" value="1"/>
</dbReference>
<dbReference type="OrthoDB" id="272002at2"/>
<keyword evidence="3 5" id="KW-1133">Transmembrane helix</keyword>
<dbReference type="eggNOG" id="COG2020">
    <property type="taxonomic scope" value="Bacteria"/>
</dbReference>
<dbReference type="Gene3D" id="1.20.120.1630">
    <property type="match status" value="1"/>
</dbReference>
<dbReference type="InterPro" id="IPR007269">
    <property type="entry name" value="ICMT_MeTrfase"/>
</dbReference>
<name>C0C2L6_9FIRM</name>
<dbReference type="PANTHER" id="PTHR12714">
    <property type="entry name" value="PROTEIN-S ISOPRENYLCYSTEINE O-METHYLTRANSFERASE"/>
    <property type="match status" value="1"/>
</dbReference>
<dbReference type="AlphaFoldDB" id="C0C2L6"/>
<feature type="transmembrane region" description="Helical" evidence="5">
    <location>
        <begin position="84"/>
        <end position="107"/>
    </location>
</feature>
<dbReference type="GO" id="GO:0016020">
    <property type="term" value="C:membrane"/>
    <property type="evidence" value="ECO:0007669"/>
    <property type="project" value="UniProtKB-SubCell"/>
</dbReference>
<feature type="transmembrane region" description="Helical" evidence="5">
    <location>
        <begin position="12"/>
        <end position="35"/>
    </location>
</feature>
<dbReference type="Pfam" id="PF04140">
    <property type="entry name" value="ICMT"/>
    <property type="match status" value="1"/>
</dbReference>
<evidence type="ECO:0000256" key="5">
    <source>
        <dbReference type="SAM" id="Phobius"/>
    </source>
</evidence>
<comment type="subcellular location">
    <subcellularLocation>
        <location evidence="1">Membrane</location>
        <topology evidence="1">Multi-pass membrane protein</topology>
    </subcellularLocation>
</comment>
<protein>
    <submittedName>
        <fullName evidence="6">Isoprenylcysteine carboxyl methyltransferase family protein</fullName>
    </submittedName>
</protein>
<dbReference type="HOGENOM" id="CLU_065200_1_3_9"/>
<dbReference type="EMBL" id="ABYI02000023">
    <property type="protein sequence ID" value="EEG73640.1"/>
    <property type="molecule type" value="Genomic_DNA"/>
</dbReference>
<comment type="caution">
    <text evidence="6">The sequence shown here is derived from an EMBL/GenBank/DDBJ whole genome shotgun (WGS) entry which is preliminary data.</text>
</comment>
<proteinExistence type="predicted"/>
<evidence type="ECO:0000313" key="7">
    <source>
        <dbReference type="Proteomes" id="UP000004893"/>
    </source>
</evidence>
<dbReference type="GO" id="GO:0032259">
    <property type="term" value="P:methylation"/>
    <property type="evidence" value="ECO:0007669"/>
    <property type="project" value="UniProtKB-KW"/>
</dbReference>
<keyword evidence="6" id="KW-0489">Methyltransferase</keyword>
<dbReference type="PANTHER" id="PTHR12714:SF9">
    <property type="entry name" value="PROTEIN-S-ISOPRENYLCYSTEINE O-METHYLTRANSFERASE"/>
    <property type="match status" value="1"/>
</dbReference>
<organism evidence="6 7">
    <name type="scientific">[Clostridium] hylemonae DSM 15053</name>
    <dbReference type="NCBI Taxonomy" id="553973"/>
    <lineage>
        <taxon>Bacteria</taxon>
        <taxon>Bacillati</taxon>
        <taxon>Bacillota</taxon>
        <taxon>Clostridia</taxon>
        <taxon>Lachnospirales</taxon>
        <taxon>Lachnospiraceae</taxon>
    </lineage>
</organism>
<dbReference type="RefSeq" id="WP_006443682.1">
    <property type="nucleotide sequence ID" value="NZ_CP036524.1"/>
</dbReference>
<dbReference type="STRING" id="553973.CLOHYLEM_06322"/>
<dbReference type="Proteomes" id="UP000004893">
    <property type="component" value="Unassembled WGS sequence"/>
</dbReference>
<evidence type="ECO:0000256" key="1">
    <source>
        <dbReference type="ARBA" id="ARBA00004141"/>
    </source>
</evidence>
<sequence length="202" mass="23674">MGDPTKFSNLITYYIFNLGFVILILSELFIFIYTYQKKEKKGFDTDKGTKWLLYINSFFCIFISLILVSKQVPSDIKDTMFPPIFSFIGICIIYIGIVIRVGAVLSLKRNFTLDVQTKNSQQLIKTGLYKYIRHPAYTGSILSLLGISLAFKNIYATIFVFISCMICYHIRIRIEEKVLLNHFKEEYCNYKRHTKKLFPKIY</sequence>
<reference evidence="6" key="2">
    <citation type="submission" date="2013-06" db="EMBL/GenBank/DDBJ databases">
        <title>Draft genome sequence of Clostridium hylemonae (DSM 15053).</title>
        <authorList>
            <person name="Sudarsanam P."/>
            <person name="Ley R."/>
            <person name="Guruge J."/>
            <person name="Turnbaugh P.J."/>
            <person name="Mahowald M."/>
            <person name="Liep D."/>
            <person name="Gordon J."/>
        </authorList>
    </citation>
    <scope>NUCLEOTIDE SEQUENCE</scope>
    <source>
        <strain evidence="6">DSM 15053</strain>
    </source>
</reference>
<accession>C0C2L6</accession>
<feature type="transmembrane region" description="Helical" evidence="5">
    <location>
        <begin position="51"/>
        <end position="72"/>
    </location>
</feature>
<evidence type="ECO:0000313" key="6">
    <source>
        <dbReference type="EMBL" id="EEG73640.1"/>
    </source>
</evidence>
<keyword evidence="6" id="KW-0808">Transferase</keyword>
<evidence type="ECO:0000256" key="4">
    <source>
        <dbReference type="ARBA" id="ARBA00023136"/>
    </source>
</evidence>
<keyword evidence="2 5" id="KW-0812">Transmembrane</keyword>
<keyword evidence="7" id="KW-1185">Reference proteome</keyword>
<gene>
    <name evidence="6" type="ORF">CLOHYLEM_06322</name>
</gene>
<reference evidence="6" key="1">
    <citation type="submission" date="2009-02" db="EMBL/GenBank/DDBJ databases">
        <authorList>
            <person name="Fulton L."/>
            <person name="Clifton S."/>
            <person name="Fulton B."/>
            <person name="Xu J."/>
            <person name="Minx P."/>
            <person name="Pepin K.H."/>
            <person name="Johnson M."/>
            <person name="Bhonagiri V."/>
            <person name="Nash W.E."/>
            <person name="Mardis E.R."/>
            <person name="Wilson R.K."/>
        </authorList>
    </citation>
    <scope>NUCLEOTIDE SEQUENCE [LARGE SCALE GENOMIC DNA]</scope>
    <source>
        <strain evidence="6">DSM 15053</strain>
    </source>
</reference>
<keyword evidence="4 5" id="KW-0472">Membrane</keyword>
<dbReference type="GO" id="GO:0004671">
    <property type="term" value="F:protein C-terminal S-isoprenylcysteine carboxyl O-methyltransferase activity"/>
    <property type="evidence" value="ECO:0007669"/>
    <property type="project" value="InterPro"/>
</dbReference>
<evidence type="ECO:0000256" key="2">
    <source>
        <dbReference type="ARBA" id="ARBA00022692"/>
    </source>
</evidence>